<dbReference type="AlphaFoldDB" id="A0A7Y4H740"/>
<accession>A0A7Y4H740</accession>
<dbReference type="RefSeq" id="WP_171711624.1">
    <property type="nucleotide sequence ID" value="NZ_JAAVLW010000006.1"/>
</dbReference>
<name>A0A7Y4H740_9BRAD</name>
<feature type="signal peptide" evidence="1">
    <location>
        <begin position="1"/>
        <end position="35"/>
    </location>
</feature>
<evidence type="ECO:0000256" key="1">
    <source>
        <dbReference type="SAM" id="SignalP"/>
    </source>
</evidence>
<dbReference type="PROSITE" id="PS51318">
    <property type="entry name" value="TAT"/>
    <property type="match status" value="1"/>
</dbReference>
<dbReference type="EMBL" id="JAAVLW010000006">
    <property type="protein sequence ID" value="NOJ48755.1"/>
    <property type="molecule type" value="Genomic_DNA"/>
</dbReference>
<comment type="caution">
    <text evidence="2">The sequence shown here is derived from an EMBL/GenBank/DDBJ whole genome shotgun (WGS) entry which is preliminary data.</text>
</comment>
<proteinExistence type="predicted"/>
<organism evidence="2 3">
    <name type="scientific">Bradyrhizobium archetypum</name>
    <dbReference type="NCBI Taxonomy" id="2721160"/>
    <lineage>
        <taxon>Bacteria</taxon>
        <taxon>Pseudomonadati</taxon>
        <taxon>Pseudomonadota</taxon>
        <taxon>Alphaproteobacteria</taxon>
        <taxon>Hyphomicrobiales</taxon>
        <taxon>Nitrobacteraceae</taxon>
        <taxon>Bradyrhizobium</taxon>
    </lineage>
</organism>
<evidence type="ECO:0000313" key="2">
    <source>
        <dbReference type="EMBL" id="NOJ48755.1"/>
    </source>
</evidence>
<sequence length="172" mass="18332">MASQSKSQSNSGFNRRFFLAAAAAGGAMIPVAAQAAPKKRGVYTDPKPNLTDKVADFSYQNDVLAQWIVDIWTGPANNPLIWPTGSSATTSDYKNRSDAAKSALEARGIYLAKPIVITEDEYDDGFSLADANIPADTGVVLVVPRYARATNTPPKPLLETAKMLMAVTPNGI</sequence>
<keyword evidence="1" id="KW-0732">Signal</keyword>
<gene>
    <name evidence="2" type="ORF">HCN50_21300</name>
</gene>
<reference evidence="2 3" key="1">
    <citation type="submission" date="2020-03" db="EMBL/GenBank/DDBJ databases">
        <title>Bradyrhizobium diversity isolated from nodules of Muelleranthus trifoliolatus.</title>
        <authorList>
            <person name="Klepa M."/>
            <person name="Helene L."/>
            <person name="Hungria M."/>
        </authorList>
    </citation>
    <scope>NUCLEOTIDE SEQUENCE [LARGE SCALE GENOMIC DNA]</scope>
    <source>
        <strain evidence="2 3">WSM 1744</strain>
    </source>
</reference>
<dbReference type="InterPro" id="IPR006311">
    <property type="entry name" value="TAT_signal"/>
</dbReference>
<evidence type="ECO:0000313" key="3">
    <source>
        <dbReference type="Proteomes" id="UP000528734"/>
    </source>
</evidence>
<keyword evidence="3" id="KW-1185">Reference proteome</keyword>
<feature type="chain" id="PRO_5031269943" evidence="1">
    <location>
        <begin position="36"/>
        <end position="172"/>
    </location>
</feature>
<protein>
    <submittedName>
        <fullName evidence="2">Uncharacterized protein</fullName>
    </submittedName>
</protein>
<dbReference type="Proteomes" id="UP000528734">
    <property type="component" value="Unassembled WGS sequence"/>
</dbReference>